<sequence length="43" mass="5295">MQQNHGIGYEEYNRSLEKRLEVEKSREKEYKRSLKLAIELNQR</sequence>
<dbReference type="InterPro" id="IPR058676">
    <property type="entry name" value="YuzK"/>
</dbReference>
<keyword evidence="2" id="KW-1185">Reference proteome</keyword>
<name>A0ABT5VLE8_9BACI</name>
<dbReference type="RefSeq" id="WP_275120841.1">
    <property type="nucleotide sequence ID" value="NZ_JAOTPO010000029.1"/>
</dbReference>
<protein>
    <submittedName>
        <fullName evidence="1">Uncharacterized protein</fullName>
    </submittedName>
</protein>
<comment type="caution">
    <text evidence="1">The sequence shown here is derived from an EMBL/GenBank/DDBJ whole genome shotgun (WGS) entry which is preliminary data.</text>
</comment>
<dbReference type="Pfam" id="PF26149">
    <property type="entry name" value="YuzK"/>
    <property type="match status" value="1"/>
</dbReference>
<gene>
    <name evidence="1" type="ORF">N7Z68_23360</name>
</gene>
<dbReference type="EMBL" id="JAOTPO010000029">
    <property type="protein sequence ID" value="MDE5416244.1"/>
    <property type="molecule type" value="Genomic_DNA"/>
</dbReference>
<organism evidence="1 2">
    <name type="scientific">Alkalihalobacterium chitinilyticum</name>
    <dbReference type="NCBI Taxonomy" id="2980103"/>
    <lineage>
        <taxon>Bacteria</taxon>
        <taxon>Bacillati</taxon>
        <taxon>Bacillota</taxon>
        <taxon>Bacilli</taxon>
        <taxon>Bacillales</taxon>
        <taxon>Bacillaceae</taxon>
        <taxon>Alkalihalobacterium</taxon>
    </lineage>
</organism>
<dbReference type="Proteomes" id="UP001148125">
    <property type="component" value="Unassembled WGS sequence"/>
</dbReference>
<reference evidence="1" key="1">
    <citation type="submission" date="2024-05" db="EMBL/GenBank/DDBJ databases">
        <title>Alkalihalobacillus sp. strain MEB203 novel alkaliphilic bacterium from Lonar Lake, India.</title>
        <authorList>
            <person name="Joshi A."/>
            <person name="Thite S."/>
            <person name="Mengade P."/>
        </authorList>
    </citation>
    <scope>NUCLEOTIDE SEQUENCE</scope>
    <source>
        <strain evidence="1">MEB 203</strain>
    </source>
</reference>
<evidence type="ECO:0000313" key="1">
    <source>
        <dbReference type="EMBL" id="MDE5416244.1"/>
    </source>
</evidence>
<proteinExistence type="predicted"/>
<evidence type="ECO:0000313" key="2">
    <source>
        <dbReference type="Proteomes" id="UP001148125"/>
    </source>
</evidence>
<accession>A0ABT5VLE8</accession>